<dbReference type="EMBL" id="FN656373">
    <property type="protein sequence ID" value="CBY41305.1"/>
    <property type="molecule type" value="Genomic_DNA"/>
</dbReference>
<evidence type="ECO:0000313" key="1">
    <source>
        <dbReference type="EMBL" id="CBY41305.1"/>
    </source>
</evidence>
<reference evidence="1" key="1">
    <citation type="journal article" date="2010" name="Science">
        <title>Plasticity of animal genome architecture unmasked by rapid evolution of a pelagic tunicate.</title>
        <authorList>
            <person name="Denoeud F."/>
            <person name="Henriet S."/>
            <person name="Mungpakdee S."/>
            <person name="Aury J.M."/>
            <person name="Da Silva C."/>
            <person name="Brinkmann H."/>
            <person name="Mikhaleva J."/>
            <person name="Olsen L.C."/>
            <person name="Jubin C."/>
            <person name="Canestro C."/>
            <person name="Bouquet J.M."/>
            <person name="Danks G."/>
            <person name="Poulain J."/>
            <person name="Campsteijn C."/>
            <person name="Adamski M."/>
            <person name="Cross I."/>
            <person name="Yadetie F."/>
            <person name="Muffato M."/>
            <person name="Louis A."/>
            <person name="Butcher S."/>
            <person name="Tsagkogeorga G."/>
            <person name="Konrad A."/>
            <person name="Singh S."/>
            <person name="Jensen M.F."/>
            <person name="Cong E.H."/>
            <person name="Eikeseth-Otteraa H."/>
            <person name="Noel B."/>
            <person name="Anthouard V."/>
            <person name="Porcel B.M."/>
            <person name="Kachouri-Lafond R."/>
            <person name="Nishino A."/>
            <person name="Ugolini M."/>
            <person name="Chourrout P."/>
            <person name="Nishida H."/>
            <person name="Aasland R."/>
            <person name="Huzurbazar S."/>
            <person name="Westhof E."/>
            <person name="Delsuc F."/>
            <person name="Lehrach H."/>
            <person name="Reinhardt R."/>
            <person name="Weissenbach J."/>
            <person name="Roy S.W."/>
            <person name="Artiguenave F."/>
            <person name="Postlethwait J.H."/>
            <person name="Manak J.R."/>
            <person name="Thompson E.M."/>
            <person name="Jaillon O."/>
            <person name="Du Pasquier L."/>
            <person name="Boudinot P."/>
            <person name="Liberles D.A."/>
            <person name="Volff J.N."/>
            <person name="Philippe H."/>
            <person name="Lenhard B."/>
            <person name="Roest Crollius H."/>
            <person name="Wincker P."/>
            <person name="Chourrout D."/>
        </authorList>
    </citation>
    <scope>NUCLEOTIDE SEQUENCE [LARGE SCALE GENOMIC DNA]</scope>
</reference>
<sequence length="28" mass="2966">EMWSGSMLSPAIVSNRTRNSVIASTIAS</sequence>
<name>E4Z0S7_OIKDI</name>
<dbReference type="AlphaFoldDB" id="E4Z0S7"/>
<accession>E4Z0S7</accession>
<dbReference type="Proteomes" id="UP000011014">
    <property type="component" value="Unassembled WGS sequence"/>
</dbReference>
<proteinExistence type="predicted"/>
<gene>
    <name evidence="1" type="ORF">GSOID_T00023371001</name>
</gene>
<organism evidence="1">
    <name type="scientific">Oikopleura dioica</name>
    <name type="common">Tunicate</name>
    <dbReference type="NCBI Taxonomy" id="34765"/>
    <lineage>
        <taxon>Eukaryota</taxon>
        <taxon>Metazoa</taxon>
        <taxon>Chordata</taxon>
        <taxon>Tunicata</taxon>
        <taxon>Appendicularia</taxon>
        <taxon>Copelata</taxon>
        <taxon>Oikopleuridae</taxon>
        <taxon>Oikopleura</taxon>
    </lineage>
</organism>
<protein>
    <submittedName>
        <fullName evidence="1">Uncharacterized protein</fullName>
    </submittedName>
</protein>
<feature type="non-terminal residue" evidence="1">
    <location>
        <position position="1"/>
    </location>
</feature>